<keyword evidence="6" id="KW-1015">Disulfide bond</keyword>
<name>A0A7R8ZAZ4_TIMDO</name>
<dbReference type="InterPro" id="IPR000560">
    <property type="entry name" value="His_Pase_clade-2"/>
</dbReference>
<dbReference type="AlphaFoldDB" id="A0A7R8ZAZ4"/>
<feature type="region of interest" description="Disordered" evidence="8">
    <location>
        <begin position="16"/>
        <end position="59"/>
    </location>
</feature>
<keyword evidence="7" id="KW-0325">Glycoprotein</keyword>
<comment type="similarity">
    <text evidence="2">Belongs to the histidine acid phosphatase family.</text>
</comment>
<evidence type="ECO:0000256" key="1">
    <source>
        <dbReference type="ARBA" id="ARBA00000032"/>
    </source>
</evidence>
<dbReference type="EMBL" id="OA567957">
    <property type="protein sequence ID" value="CAD7200992.1"/>
    <property type="molecule type" value="Genomic_DNA"/>
</dbReference>
<dbReference type="InterPro" id="IPR050645">
    <property type="entry name" value="Histidine_acid_phosphatase"/>
</dbReference>
<evidence type="ECO:0000256" key="6">
    <source>
        <dbReference type="ARBA" id="ARBA00023157"/>
    </source>
</evidence>
<gene>
    <name evidence="9" type="ORF">TDIB3V08_LOCUS7200</name>
</gene>
<dbReference type="PANTHER" id="PTHR11567">
    <property type="entry name" value="ACID PHOSPHATASE-RELATED"/>
    <property type="match status" value="1"/>
</dbReference>
<evidence type="ECO:0000256" key="5">
    <source>
        <dbReference type="ARBA" id="ARBA00022801"/>
    </source>
</evidence>
<comment type="catalytic activity">
    <reaction evidence="1">
        <text>a phosphate monoester + H2O = an alcohol + phosphate</text>
        <dbReference type="Rhea" id="RHEA:15017"/>
        <dbReference type="ChEBI" id="CHEBI:15377"/>
        <dbReference type="ChEBI" id="CHEBI:30879"/>
        <dbReference type="ChEBI" id="CHEBI:43474"/>
        <dbReference type="ChEBI" id="CHEBI:67140"/>
        <dbReference type="EC" id="3.1.3.2"/>
    </reaction>
</comment>
<reference evidence="9" key="1">
    <citation type="submission" date="2020-11" db="EMBL/GenBank/DDBJ databases">
        <authorList>
            <person name="Tran Van P."/>
        </authorList>
    </citation>
    <scope>NUCLEOTIDE SEQUENCE</scope>
</reference>
<organism evidence="9">
    <name type="scientific">Timema douglasi</name>
    <name type="common">Walking stick</name>
    <dbReference type="NCBI Taxonomy" id="61478"/>
    <lineage>
        <taxon>Eukaryota</taxon>
        <taxon>Metazoa</taxon>
        <taxon>Ecdysozoa</taxon>
        <taxon>Arthropoda</taxon>
        <taxon>Hexapoda</taxon>
        <taxon>Insecta</taxon>
        <taxon>Pterygota</taxon>
        <taxon>Neoptera</taxon>
        <taxon>Polyneoptera</taxon>
        <taxon>Phasmatodea</taxon>
        <taxon>Timematodea</taxon>
        <taxon>Timematoidea</taxon>
        <taxon>Timematidae</taxon>
        <taxon>Timema</taxon>
    </lineage>
</organism>
<proteinExistence type="inferred from homology"/>
<evidence type="ECO:0000256" key="8">
    <source>
        <dbReference type="SAM" id="MobiDB-lite"/>
    </source>
</evidence>
<dbReference type="GO" id="GO:0003993">
    <property type="term" value="F:acid phosphatase activity"/>
    <property type="evidence" value="ECO:0007669"/>
    <property type="project" value="UniProtKB-EC"/>
</dbReference>
<dbReference type="SUPFAM" id="SSF53254">
    <property type="entry name" value="Phosphoglycerate mutase-like"/>
    <property type="match status" value="2"/>
</dbReference>
<evidence type="ECO:0000256" key="2">
    <source>
        <dbReference type="ARBA" id="ARBA00005375"/>
    </source>
</evidence>
<sequence>MASLVLIDSSQLTSDSQHLGIGKVESEEVNPNLRGGRVENHLGTPHPPSSPDRDSNLDLPVLSSRAQHDKREASLHNISSPGVLLLVSFNTGDKGAKKQRRWTPPILPVDTRDDLGTIIFSSVCGKYFTLSTVLLVTLLLSTGLIRSLPVDSGDDLDTIIFSSVCGKYFTLSTGLLVALLLSTGLVRSLPVDSGDDLDTIIFSSVIFRHGDRTLLGSYRNDPYNNQTKYWPRGYEQLTEIGEDQHFKQGSFFRKRYNHILPETYNVNDLYVRSSNIDRTLESAQAHLAGLYPPTEQNLAQPNIKFQVIPIHTTDMVNDMGTDKEIPSLWPRVILHSYVKTESVMYVRKSSVIYDRSSKIKLYGLPLPKWTEPYYPQPLENLFLFEIFITSFATKELQRLSAGPLLKEIIANTKAKVKGTLSPDRKLYIYSAHDSNIVALLQGLNVFNGFLVPYASAVMIELRSKADEYFITVSYKNSTETDPHLLQLPGCDALCPLHSFVELTKPLIPDDLTTECAEEVVSGQEYHFEIPAAGFEQSEPRIVYIQANGQDVMPSRSPTTLVCTLSPITSKTLKSPVVMEHFTLSTVLLVALLLSTGLVRSLPVDTGDDLGTIIFSSVLFRHGDRAPTSTYPNGIYNDEAKYWPRGYGQLSEIGEEQHFKQGSFFRKRYNHILPETYNVNDTYVRSSNIDRTLASARAHLAGLYPPTEQNLAQPNINFQVIPIHTTDMVNDKKLYNLSIPEWASSYYPQPLGNLFLLESFIAAAGTEELQRLSTGPLLKEIIANTQAKVNGTLSPDRGLYIYSAHDSNVVDLLQGLDVFNGILVPYASAVMIELRSKSDEYFITVSYKNSTKTDPYLLQFSGCDAVCPLYSSVSYKNSTELDPHLLQLPGCDALCPLDSFVELTKPIIPDDLTTECAEEVVAGQEYHFEIPAAAILPEWEHCFQQPTVKDGRFHRISFTTKNHK</sequence>
<dbReference type="EC" id="3.1.3.2" evidence="3"/>
<keyword evidence="4" id="KW-0732">Signal</keyword>
<dbReference type="InterPro" id="IPR029033">
    <property type="entry name" value="His_PPase_superfam"/>
</dbReference>
<dbReference type="CDD" id="cd07061">
    <property type="entry name" value="HP_HAP_like"/>
    <property type="match status" value="2"/>
</dbReference>
<evidence type="ECO:0000256" key="4">
    <source>
        <dbReference type="ARBA" id="ARBA00022729"/>
    </source>
</evidence>
<evidence type="ECO:0000313" key="9">
    <source>
        <dbReference type="EMBL" id="CAD7200992.1"/>
    </source>
</evidence>
<dbReference type="Pfam" id="PF00328">
    <property type="entry name" value="His_Phos_2"/>
    <property type="match status" value="4"/>
</dbReference>
<dbReference type="PANTHER" id="PTHR11567:SF211">
    <property type="entry name" value="PROSTATIC ACID PHOSPHATASE"/>
    <property type="match status" value="1"/>
</dbReference>
<accession>A0A7R8ZAZ4</accession>
<protein>
    <recommendedName>
        <fullName evidence="3">acid phosphatase</fullName>
        <ecNumber evidence="3">3.1.3.2</ecNumber>
    </recommendedName>
</protein>
<evidence type="ECO:0000256" key="3">
    <source>
        <dbReference type="ARBA" id="ARBA00012646"/>
    </source>
</evidence>
<evidence type="ECO:0000256" key="7">
    <source>
        <dbReference type="ARBA" id="ARBA00023180"/>
    </source>
</evidence>
<dbReference type="Gene3D" id="3.40.50.1240">
    <property type="entry name" value="Phosphoglycerate mutase-like"/>
    <property type="match status" value="5"/>
</dbReference>
<keyword evidence="5" id="KW-0378">Hydrolase</keyword>